<feature type="domain" description="Protein kinase" evidence="7">
    <location>
        <begin position="29"/>
        <end position="295"/>
    </location>
</feature>
<dbReference type="Gene3D" id="1.10.510.10">
    <property type="entry name" value="Transferase(Phosphotransferase) domain 1"/>
    <property type="match status" value="1"/>
</dbReference>
<feature type="compositionally biased region" description="Basic and acidic residues" evidence="6">
    <location>
        <begin position="423"/>
        <end position="443"/>
    </location>
</feature>
<keyword evidence="5" id="KW-0723">Serine/threonine-protein kinase</keyword>
<evidence type="ECO:0000256" key="4">
    <source>
        <dbReference type="PROSITE-ProRule" id="PRU10141"/>
    </source>
</evidence>
<evidence type="ECO:0000256" key="3">
    <source>
        <dbReference type="ARBA" id="ARBA00022840"/>
    </source>
</evidence>
<evidence type="ECO:0000313" key="9">
    <source>
        <dbReference type="EMBL" id="KAB0804527.1"/>
    </source>
</evidence>
<organism evidence="8">
    <name type="scientific">Photinus pyralis</name>
    <name type="common">Common eastern firefly</name>
    <name type="synonym">Lampyris pyralis</name>
    <dbReference type="NCBI Taxonomy" id="7054"/>
    <lineage>
        <taxon>Eukaryota</taxon>
        <taxon>Metazoa</taxon>
        <taxon>Ecdysozoa</taxon>
        <taxon>Arthropoda</taxon>
        <taxon>Hexapoda</taxon>
        <taxon>Insecta</taxon>
        <taxon>Pterygota</taxon>
        <taxon>Neoptera</taxon>
        <taxon>Endopterygota</taxon>
        <taxon>Coleoptera</taxon>
        <taxon>Polyphaga</taxon>
        <taxon>Elateriformia</taxon>
        <taxon>Elateroidea</taxon>
        <taxon>Lampyridae</taxon>
        <taxon>Lampyrinae</taxon>
        <taxon>Photinus</taxon>
    </lineage>
</organism>
<dbReference type="PANTHER" id="PTHR11909">
    <property type="entry name" value="CASEIN KINASE-RELATED"/>
    <property type="match status" value="1"/>
</dbReference>
<evidence type="ECO:0000256" key="5">
    <source>
        <dbReference type="RuleBase" id="RU000304"/>
    </source>
</evidence>
<feature type="region of interest" description="Disordered" evidence="6">
    <location>
        <begin position="328"/>
        <end position="452"/>
    </location>
</feature>
<evidence type="ECO:0000313" key="8">
    <source>
        <dbReference type="EMBL" id="JAV81509.1"/>
    </source>
</evidence>
<dbReference type="InterPro" id="IPR000719">
    <property type="entry name" value="Prot_kinase_dom"/>
</dbReference>
<dbReference type="FunCoup" id="A0A1Y1M6P4">
    <property type="interactions" value="1283"/>
</dbReference>
<feature type="compositionally biased region" description="Basic residues" evidence="6">
    <location>
        <begin position="334"/>
        <end position="361"/>
    </location>
</feature>
<evidence type="ECO:0000313" key="10">
    <source>
        <dbReference type="EMBL" id="KAB0805703.1"/>
    </source>
</evidence>
<reference evidence="9" key="3">
    <citation type="submission" date="2019-08" db="EMBL/GenBank/DDBJ databases">
        <authorList>
            <consortium name="Photinus pyralis genome working group"/>
            <person name="Fallon T.R."/>
            <person name="Sander Lower S.E."/>
            <person name="Weng J.-K."/>
        </authorList>
    </citation>
    <scope>NUCLEOTIDE SEQUENCE</scope>
    <source>
        <strain evidence="9">1611_PpyrPB1</strain>
        <tissue evidence="9">Whole body</tissue>
    </source>
</reference>
<feature type="binding site" evidence="4">
    <location>
        <position position="61"/>
    </location>
    <ligand>
        <name>ATP</name>
        <dbReference type="ChEBI" id="CHEBI:30616"/>
    </ligand>
</feature>
<accession>A0A1Y1M6P4</accession>
<dbReference type="SMART" id="SM00220">
    <property type="entry name" value="S_TKc"/>
    <property type="match status" value="1"/>
</dbReference>
<reference evidence="8" key="1">
    <citation type="journal article" date="2016" name="Sci. Rep.">
        <title>Molecular characterization of firefly nuptial gifts: a multi-omics approach sheds light on postcopulatory sexual selection.</title>
        <authorList>
            <person name="Al-Wathiqui N."/>
            <person name="Fallon T.R."/>
            <person name="South A."/>
            <person name="Weng J.K."/>
            <person name="Lewis S.M."/>
        </authorList>
    </citation>
    <scope>NUCLEOTIDE SEQUENCE</scope>
</reference>
<keyword evidence="5" id="KW-0808">Transferase</keyword>
<evidence type="ECO:0000256" key="1">
    <source>
        <dbReference type="ARBA" id="ARBA00012513"/>
    </source>
</evidence>
<dbReference type="InterPro" id="IPR017441">
    <property type="entry name" value="Protein_kinase_ATP_BS"/>
</dbReference>
<feature type="compositionally biased region" description="Acidic residues" evidence="6">
    <location>
        <begin position="374"/>
        <end position="390"/>
    </location>
</feature>
<dbReference type="GO" id="GO:0004674">
    <property type="term" value="F:protein serine/threonine kinase activity"/>
    <property type="evidence" value="ECO:0007669"/>
    <property type="project" value="UniProtKB-KW"/>
</dbReference>
<dbReference type="InterPro" id="IPR011009">
    <property type="entry name" value="Kinase-like_dom_sf"/>
</dbReference>
<dbReference type="EC" id="2.7.11.1" evidence="1"/>
<comment type="similarity">
    <text evidence="5">Belongs to the protein kinase superfamily.</text>
</comment>
<proteinExistence type="inferred from homology"/>
<evidence type="ECO:0000259" key="7">
    <source>
        <dbReference type="PROSITE" id="PS50011"/>
    </source>
</evidence>
<dbReference type="SUPFAM" id="SSF56112">
    <property type="entry name" value="Protein kinase-like (PK-like)"/>
    <property type="match status" value="1"/>
</dbReference>
<dbReference type="EMBL" id="VVIM01000001">
    <property type="protein sequence ID" value="KAB0804527.1"/>
    <property type="molecule type" value="Genomic_DNA"/>
</dbReference>
<dbReference type="Pfam" id="PF00069">
    <property type="entry name" value="Pkinase"/>
    <property type="match status" value="1"/>
</dbReference>
<dbReference type="PROSITE" id="PS00107">
    <property type="entry name" value="PROTEIN_KINASE_ATP"/>
    <property type="match status" value="1"/>
</dbReference>
<dbReference type="OrthoDB" id="2687620at2759"/>
<dbReference type="EMBL" id="GEZM01038785">
    <property type="protein sequence ID" value="JAV81509.1"/>
    <property type="molecule type" value="Transcribed_RNA"/>
</dbReference>
<keyword evidence="5" id="KW-0418">Kinase</keyword>
<evidence type="ECO:0000313" key="11">
    <source>
        <dbReference type="Proteomes" id="UP000327044"/>
    </source>
</evidence>
<dbReference type="InterPro" id="IPR008271">
    <property type="entry name" value="Ser/Thr_kinase_AS"/>
</dbReference>
<protein>
    <recommendedName>
        <fullName evidence="1">non-specific serine/threonine protein kinase</fullName>
        <ecNumber evidence="1">2.7.11.1</ecNumber>
    </recommendedName>
</protein>
<gene>
    <name evidence="9" type="ORF">PPYR_01497</name>
    <name evidence="10" type="ORF">PPYR_02673</name>
</gene>
<keyword evidence="2 4" id="KW-0547">Nucleotide-binding</keyword>
<dbReference type="InterPro" id="IPR050235">
    <property type="entry name" value="CK1_Ser-Thr_kinase"/>
</dbReference>
<keyword evidence="11" id="KW-1185">Reference proteome</keyword>
<dbReference type="InParanoid" id="A0A1Y1M6P4"/>
<dbReference type="EMBL" id="VVIM01000001">
    <property type="protein sequence ID" value="KAB0805703.1"/>
    <property type="molecule type" value="Genomic_DNA"/>
</dbReference>
<evidence type="ECO:0000256" key="2">
    <source>
        <dbReference type="ARBA" id="ARBA00022741"/>
    </source>
</evidence>
<dbReference type="GO" id="GO:0005524">
    <property type="term" value="F:ATP binding"/>
    <property type="evidence" value="ECO:0007669"/>
    <property type="project" value="UniProtKB-UniRule"/>
</dbReference>
<name>A0A1Y1M6P4_PHOPY</name>
<evidence type="ECO:0000256" key="6">
    <source>
        <dbReference type="SAM" id="MobiDB-lite"/>
    </source>
</evidence>
<dbReference type="PROSITE" id="PS50011">
    <property type="entry name" value="PROTEIN_KINASE_DOM"/>
    <property type="match status" value="1"/>
</dbReference>
<reference evidence="9 11" key="2">
    <citation type="journal article" date="2018" name="Elife">
        <title>Firefly genomes illuminate parallel origins of bioluminescence in beetles.</title>
        <authorList>
            <person name="Fallon T.R."/>
            <person name="Lower S.E."/>
            <person name="Chang C.H."/>
            <person name="Bessho-Uehara M."/>
            <person name="Martin G.J."/>
            <person name="Bewick A.J."/>
            <person name="Behringer M."/>
            <person name="Debat H.J."/>
            <person name="Wong I."/>
            <person name="Day J.C."/>
            <person name="Suvorov A."/>
            <person name="Silva C.J."/>
            <person name="Stanger-Hall K.F."/>
            <person name="Hall D.W."/>
            <person name="Schmitz R.J."/>
            <person name="Nelson D.R."/>
            <person name="Lewis S.M."/>
            <person name="Shigenobu S."/>
            <person name="Bybee S.M."/>
            <person name="Larracuente A.M."/>
            <person name="Oba Y."/>
            <person name="Weng J.K."/>
        </authorList>
    </citation>
    <scope>NUCLEOTIDE SEQUENCE [LARGE SCALE GENOMIC DNA]</scope>
    <source>
        <strain evidence="9">1611_PpyrPB1</strain>
        <tissue evidence="9">Whole body</tissue>
    </source>
</reference>
<dbReference type="PROSITE" id="PS00108">
    <property type="entry name" value="PROTEIN_KINASE_ST"/>
    <property type="match status" value="1"/>
</dbReference>
<dbReference type="AlphaFoldDB" id="A0A1Y1M6P4"/>
<sequence>MPPKAKNGYKLPAPLPLNLVVEDVNRNKWKLGPSIGKGGFGEIYSAKDASSSGSSFPYVVKIEPHKNGPLFVEMHFYMRNGKEDQIQEFKVKKKLASLGMPKYIASGSHEHNGEKYRFVVMEKFGSDIWKIFLENDRRFSPDIVFKLGVQILDVLEYIHSQGYIHADIKGPNILLGPDAESDSQVYLVDFGLCSHYSASEKPDPKKAHNGTIEYVSRDGHLGIESRRGDLECLGYNLVQWLGCALPWEVDLSDPKIVQQSKIDNMKNLTTFFKKCFSDGKPPGAISEYMKYVSTLKFGIDPDYGKLRKILVKGVEAAGGSMKAPFGFKTSKSSPAKRKIAAKSPTPKKKTKVVAKKTKATKTAKPVAENREKDVEEDNEVNVENGQEAEDNMVGYTDEMKNIKKKLDEKKKKAVKPVSVAEPRPLRVRKEINYSDNSPKDNPKRTATTKKRS</sequence>
<dbReference type="Proteomes" id="UP000327044">
    <property type="component" value="Unassembled WGS sequence"/>
</dbReference>
<keyword evidence="3 4" id="KW-0067">ATP-binding</keyword>
<feature type="compositionally biased region" description="Basic and acidic residues" evidence="6">
    <location>
        <begin position="397"/>
        <end position="410"/>
    </location>
</feature>